<evidence type="ECO:0000313" key="5">
    <source>
        <dbReference type="Proteomes" id="UP000838878"/>
    </source>
</evidence>
<dbReference type="GO" id="GO:0005509">
    <property type="term" value="F:calcium ion binding"/>
    <property type="evidence" value="ECO:0007669"/>
    <property type="project" value="InterPro"/>
</dbReference>
<accession>A0A8J9UST6</accession>
<keyword evidence="1" id="KW-0853">WD repeat</keyword>
<dbReference type="Proteomes" id="UP000838878">
    <property type="component" value="Chromosome 1"/>
</dbReference>
<dbReference type="PROSITE" id="PS50222">
    <property type="entry name" value="EF_HAND_2"/>
    <property type="match status" value="1"/>
</dbReference>
<evidence type="ECO:0000313" key="4">
    <source>
        <dbReference type="EMBL" id="CAH0714095.1"/>
    </source>
</evidence>
<evidence type="ECO:0000259" key="3">
    <source>
        <dbReference type="PROSITE" id="PS50222"/>
    </source>
</evidence>
<evidence type="ECO:0000256" key="1">
    <source>
        <dbReference type="ARBA" id="ARBA00022574"/>
    </source>
</evidence>
<dbReference type="EMBL" id="OV170221">
    <property type="protein sequence ID" value="CAH0714095.1"/>
    <property type="molecule type" value="Genomic_DNA"/>
</dbReference>
<protein>
    <recommendedName>
        <fullName evidence="3">EF-hand domain-containing protein</fullName>
    </recommendedName>
</protein>
<dbReference type="Gene3D" id="1.10.238.10">
    <property type="entry name" value="EF-hand"/>
    <property type="match status" value="1"/>
</dbReference>
<keyword evidence="2" id="KW-0677">Repeat</keyword>
<name>A0A8J9UST6_9NEOP</name>
<proteinExistence type="predicted"/>
<feature type="domain" description="EF-hand" evidence="3">
    <location>
        <begin position="75"/>
        <end position="110"/>
    </location>
</feature>
<dbReference type="InterPro" id="IPR011992">
    <property type="entry name" value="EF-hand-dom_pair"/>
</dbReference>
<dbReference type="InterPro" id="IPR002048">
    <property type="entry name" value="EF_hand_dom"/>
</dbReference>
<dbReference type="AlphaFoldDB" id="A0A8J9UST6"/>
<dbReference type="OrthoDB" id="5980302at2759"/>
<gene>
    <name evidence="4" type="ORF">BINO364_LOCUS1179</name>
</gene>
<dbReference type="SUPFAM" id="SSF47473">
    <property type="entry name" value="EF-hand"/>
    <property type="match status" value="1"/>
</dbReference>
<evidence type="ECO:0000256" key="2">
    <source>
        <dbReference type="ARBA" id="ARBA00022737"/>
    </source>
</evidence>
<feature type="non-terminal residue" evidence="4">
    <location>
        <position position="152"/>
    </location>
</feature>
<organism evidence="4 5">
    <name type="scientific">Brenthis ino</name>
    <name type="common">lesser marbled fritillary</name>
    <dbReference type="NCBI Taxonomy" id="405034"/>
    <lineage>
        <taxon>Eukaryota</taxon>
        <taxon>Metazoa</taxon>
        <taxon>Ecdysozoa</taxon>
        <taxon>Arthropoda</taxon>
        <taxon>Hexapoda</taxon>
        <taxon>Insecta</taxon>
        <taxon>Pterygota</taxon>
        <taxon>Neoptera</taxon>
        <taxon>Endopterygota</taxon>
        <taxon>Lepidoptera</taxon>
        <taxon>Glossata</taxon>
        <taxon>Ditrysia</taxon>
        <taxon>Papilionoidea</taxon>
        <taxon>Nymphalidae</taxon>
        <taxon>Heliconiinae</taxon>
        <taxon>Argynnini</taxon>
        <taxon>Brenthis</taxon>
    </lineage>
</organism>
<dbReference type="PANTHER" id="PTHR44324:SF6">
    <property type="entry name" value="EF-HAND CALCIUM BINDING DOMAIN 8"/>
    <property type="match status" value="1"/>
</dbReference>
<dbReference type="InterPro" id="IPR051242">
    <property type="entry name" value="WD-EF-hand_domain"/>
</dbReference>
<reference evidence="4" key="1">
    <citation type="submission" date="2021-12" db="EMBL/GenBank/DDBJ databases">
        <authorList>
            <person name="Martin H S."/>
        </authorList>
    </citation>
    <scope>NUCLEOTIDE SEQUENCE</scope>
</reference>
<dbReference type="PANTHER" id="PTHR44324">
    <property type="entry name" value="WD40 REPEAT DOMAIN 95"/>
    <property type="match status" value="1"/>
</dbReference>
<sequence>MANNSDVKSIMSICSKSDGSTAALSRLRWRNAPLHERCSMPDMVNIKEAFQQAYMNKMPPSEFRNLLRTLLNVEYDDEDFNILFMKINTSRTGEIDWDELVSHLILGYFANDPENQRPSLQQPIMGLPTVMRSQHRHPISKICFCPDVDKAG</sequence>
<keyword evidence="5" id="KW-1185">Reference proteome</keyword>